<dbReference type="InterPro" id="IPR007175">
    <property type="entry name" value="Rpr2/Snm1/Rpp21"/>
</dbReference>
<keyword evidence="5 8" id="KW-0255">Endonuclease</keyword>
<dbReference type="GO" id="GO:0001682">
    <property type="term" value="P:tRNA 5'-leader removal"/>
    <property type="evidence" value="ECO:0007669"/>
    <property type="project" value="UniProtKB-UniRule"/>
</dbReference>
<accession>A0A075GPX2</accession>
<gene>
    <name evidence="8" type="primary">rnp4</name>
</gene>
<proteinExistence type="inferred from homology"/>
<dbReference type="GO" id="GO:0004526">
    <property type="term" value="F:ribonuclease P activity"/>
    <property type="evidence" value="ECO:0007669"/>
    <property type="project" value="UniProtKB-UniRule"/>
</dbReference>
<dbReference type="HAMAP" id="MF_00757">
    <property type="entry name" value="RNase_P_4"/>
    <property type="match status" value="1"/>
</dbReference>
<dbReference type="EMBL" id="KF900752">
    <property type="protein sequence ID" value="AIF05859.1"/>
    <property type="molecule type" value="Genomic_DNA"/>
</dbReference>
<evidence type="ECO:0000256" key="5">
    <source>
        <dbReference type="ARBA" id="ARBA00022759"/>
    </source>
</evidence>
<evidence type="ECO:0000256" key="8">
    <source>
        <dbReference type="HAMAP-Rule" id="MF_00757"/>
    </source>
</evidence>
<evidence type="ECO:0000256" key="4">
    <source>
        <dbReference type="ARBA" id="ARBA00022723"/>
    </source>
</evidence>
<comment type="catalytic activity">
    <reaction evidence="8">
        <text>Endonucleolytic cleavage of RNA, removing 5'-extranucleotides from tRNA precursor.</text>
        <dbReference type="EC" id="3.1.26.5"/>
    </reaction>
</comment>
<evidence type="ECO:0000256" key="3">
    <source>
        <dbReference type="ARBA" id="ARBA00022722"/>
    </source>
</evidence>
<dbReference type="Gene3D" id="1.20.5.420">
    <property type="entry name" value="Immunoglobulin FC, subunit C"/>
    <property type="match status" value="1"/>
</dbReference>
<evidence type="ECO:0000256" key="7">
    <source>
        <dbReference type="ARBA" id="ARBA00022833"/>
    </source>
</evidence>
<name>A0A075GPX2_9EURY</name>
<keyword evidence="6 8" id="KW-0378">Hydrolase</keyword>
<dbReference type="Gene3D" id="6.20.50.20">
    <property type="match status" value="1"/>
</dbReference>
<keyword evidence="3 8" id="KW-0540">Nuclease</keyword>
<dbReference type="Pfam" id="PF04032">
    <property type="entry name" value="Rpr2"/>
    <property type="match status" value="1"/>
</dbReference>
<protein>
    <recommendedName>
        <fullName evidence="8">Ribonuclease P protein component 4</fullName>
        <shortName evidence="8">RNase P component 4</shortName>
        <ecNumber evidence="8">3.1.26.5</ecNumber>
    </recommendedName>
    <alternativeName>
        <fullName evidence="8">Rpp21</fullName>
    </alternativeName>
</protein>
<comment type="similarity">
    <text evidence="8">Belongs to the eukaryotic/archaeal RNase P protein component 4 family.</text>
</comment>
<feature type="binding site" evidence="8">
    <location>
        <position position="96"/>
    </location>
    <ligand>
        <name>Zn(2+)</name>
        <dbReference type="ChEBI" id="CHEBI:29105"/>
    </ligand>
</feature>
<comment type="cofactor">
    <cofactor evidence="8">
        <name>Zn(2+)</name>
        <dbReference type="ChEBI" id="CHEBI:29105"/>
    </cofactor>
    <text evidence="8">Binds 1 zinc ion per subunit.</text>
</comment>
<keyword evidence="1 8" id="KW-0963">Cytoplasm</keyword>
<feature type="binding site" evidence="8">
    <location>
        <position position="67"/>
    </location>
    <ligand>
        <name>Zn(2+)</name>
        <dbReference type="ChEBI" id="CHEBI:29105"/>
    </ligand>
</feature>
<evidence type="ECO:0000256" key="1">
    <source>
        <dbReference type="ARBA" id="ARBA00022490"/>
    </source>
</evidence>
<keyword evidence="2 8" id="KW-0819">tRNA processing</keyword>
<dbReference type="GO" id="GO:0008270">
    <property type="term" value="F:zinc ion binding"/>
    <property type="evidence" value="ECO:0007669"/>
    <property type="project" value="UniProtKB-UniRule"/>
</dbReference>
<evidence type="ECO:0000313" key="9">
    <source>
        <dbReference type="EMBL" id="AIF05859.1"/>
    </source>
</evidence>
<evidence type="ECO:0000256" key="2">
    <source>
        <dbReference type="ARBA" id="ARBA00022694"/>
    </source>
</evidence>
<dbReference type="InterPro" id="IPR016432">
    <property type="entry name" value="RNP4"/>
</dbReference>
<dbReference type="PIRSF" id="PIRSF004878">
    <property type="entry name" value="RNase_P_4"/>
    <property type="match status" value="1"/>
</dbReference>
<comment type="subunit">
    <text evidence="8">Consists of a catalytic RNA component and at least 4-5 protein subunits.</text>
</comment>
<dbReference type="EC" id="3.1.26.5" evidence="8"/>
<dbReference type="GO" id="GO:0005737">
    <property type="term" value="C:cytoplasm"/>
    <property type="evidence" value="ECO:0007669"/>
    <property type="project" value="UniProtKB-SubCell"/>
</dbReference>
<keyword evidence="7 8" id="KW-0862">Zinc</keyword>
<dbReference type="GO" id="GO:0030677">
    <property type="term" value="C:ribonuclease P complex"/>
    <property type="evidence" value="ECO:0007669"/>
    <property type="project" value="UniProtKB-UniRule"/>
</dbReference>
<sequence length="119" mass="13878">MSSRRRGRRTNRMEAIARERIAHLLEQAERWALEGRQDDADRCAQLARLIGKRYRQKLTREQRLRVCRGCDGFLGPATARVRLSRKGWRTTTCLQCGRVCRQPLRSKASALARRRSGDR</sequence>
<reference evidence="9" key="1">
    <citation type="journal article" date="2014" name="Genome Biol. Evol.">
        <title>Pangenome evidence for extensive interdomain horizontal transfer affecting lineage core and shell genes in uncultured planktonic thaumarchaeota and euryarchaeota.</title>
        <authorList>
            <person name="Deschamps P."/>
            <person name="Zivanovic Y."/>
            <person name="Moreira D."/>
            <person name="Rodriguez-Valera F."/>
            <person name="Lopez-Garcia P."/>
        </authorList>
    </citation>
    <scope>NUCLEOTIDE SEQUENCE</scope>
</reference>
<keyword evidence="4 8" id="KW-0479">Metal-binding</keyword>
<organism evidence="9">
    <name type="scientific">uncultured marine group II/III euryarchaeote KM3_188_A01</name>
    <dbReference type="NCBI Taxonomy" id="1457953"/>
    <lineage>
        <taxon>Archaea</taxon>
        <taxon>Methanobacteriati</taxon>
        <taxon>Methanobacteriota</taxon>
        <taxon>environmental samples</taxon>
    </lineage>
</organism>
<feature type="binding site" evidence="8">
    <location>
        <position position="70"/>
    </location>
    <ligand>
        <name>Zn(2+)</name>
        <dbReference type="ChEBI" id="CHEBI:29105"/>
    </ligand>
</feature>
<evidence type="ECO:0000256" key="6">
    <source>
        <dbReference type="ARBA" id="ARBA00022801"/>
    </source>
</evidence>
<comment type="function">
    <text evidence="8">Part of ribonuclease P, a protein complex that generates mature tRNA molecules by cleaving their 5'-ends.</text>
</comment>
<feature type="binding site" evidence="8">
    <location>
        <position position="93"/>
    </location>
    <ligand>
        <name>Zn(2+)</name>
        <dbReference type="ChEBI" id="CHEBI:29105"/>
    </ligand>
</feature>
<dbReference type="AlphaFoldDB" id="A0A075GPX2"/>
<comment type="subcellular location">
    <subcellularLocation>
        <location evidence="8">Cytoplasm</location>
    </subcellularLocation>
</comment>